<proteinExistence type="predicted"/>
<dbReference type="GO" id="GO:0004672">
    <property type="term" value="F:protein kinase activity"/>
    <property type="evidence" value="ECO:0007669"/>
    <property type="project" value="InterPro"/>
</dbReference>
<dbReference type="PROSITE" id="PS00108">
    <property type="entry name" value="PROTEIN_KINASE_ST"/>
    <property type="match status" value="1"/>
</dbReference>
<name>A0A8H6HR66_9AGAR</name>
<protein>
    <recommendedName>
        <fullName evidence="1">Protein kinase domain-containing protein</fullName>
    </recommendedName>
</protein>
<dbReference type="InterPro" id="IPR000719">
    <property type="entry name" value="Prot_kinase_dom"/>
</dbReference>
<comment type="caution">
    <text evidence="2">The sequence shown here is derived from an EMBL/GenBank/DDBJ whole genome shotgun (WGS) entry which is preliminary data.</text>
</comment>
<dbReference type="AlphaFoldDB" id="A0A8H6HR66"/>
<reference evidence="2 3" key="1">
    <citation type="submission" date="2020-07" db="EMBL/GenBank/DDBJ databases">
        <title>Comparative genomics of pyrophilous fungi reveals a link between fire events and developmental genes.</title>
        <authorList>
            <consortium name="DOE Joint Genome Institute"/>
            <person name="Steindorff A.S."/>
            <person name="Carver A."/>
            <person name="Calhoun S."/>
            <person name="Stillman K."/>
            <person name="Liu H."/>
            <person name="Lipzen A."/>
            <person name="Pangilinan J."/>
            <person name="Labutti K."/>
            <person name="Bruns T.D."/>
            <person name="Grigoriev I.V."/>
        </authorList>
    </citation>
    <scope>NUCLEOTIDE SEQUENCE [LARGE SCALE GENOMIC DNA]</scope>
    <source>
        <strain evidence="2 3">CBS 144469</strain>
    </source>
</reference>
<accession>A0A8H6HR66</accession>
<dbReference type="InterPro" id="IPR011009">
    <property type="entry name" value="Kinase-like_dom_sf"/>
</dbReference>
<organism evidence="2 3">
    <name type="scientific">Ephemerocybe angulata</name>
    <dbReference type="NCBI Taxonomy" id="980116"/>
    <lineage>
        <taxon>Eukaryota</taxon>
        <taxon>Fungi</taxon>
        <taxon>Dikarya</taxon>
        <taxon>Basidiomycota</taxon>
        <taxon>Agaricomycotina</taxon>
        <taxon>Agaricomycetes</taxon>
        <taxon>Agaricomycetidae</taxon>
        <taxon>Agaricales</taxon>
        <taxon>Agaricineae</taxon>
        <taxon>Psathyrellaceae</taxon>
        <taxon>Ephemerocybe</taxon>
    </lineage>
</organism>
<dbReference type="Proteomes" id="UP000521943">
    <property type="component" value="Unassembled WGS sequence"/>
</dbReference>
<dbReference type="GO" id="GO:0005524">
    <property type="term" value="F:ATP binding"/>
    <property type="evidence" value="ECO:0007669"/>
    <property type="project" value="InterPro"/>
</dbReference>
<dbReference type="InterPro" id="IPR008271">
    <property type="entry name" value="Ser/Thr_kinase_AS"/>
</dbReference>
<sequence length="190" mass="21229">MFTPMVHNSRKISAEGRVKAGFGKWDLDVHKKDIWPKCTIIQVTSTKSVSIYKDAYLVKIIETHSELGEATYAYRAAALPKEITIMLLAGNNCTFPPIGRVHLASQSHYLQEVPQDRPLPEHPEIQSAQTQILALTELVARLHAKGIIHRDIKPANLITTQDAFHLLFCDFRSANIGGNSMGHISDTVQY</sequence>
<evidence type="ECO:0000259" key="1">
    <source>
        <dbReference type="PROSITE" id="PS50011"/>
    </source>
</evidence>
<dbReference type="EMBL" id="JACGCI010000054">
    <property type="protein sequence ID" value="KAF6750837.1"/>
    <property type="molecule type" value="Genomic_DNA"/>
</dbReference>
<evidence type="ECO:0000313" key="3">
    <source>
        <dbReference type="Proteomes" id="UP000521943"/>
    </source>
</evidence>
<feature type="domain" description="Protein kinase" evidence="1">
    <location>
        <begin position="1"/>
        <end position="190"/>
    </location>
</feature>
<dbReference type="Gene3D" id="1.10.510.10">
    <property type="entry name" value="Transferase(Phosphotransferase) domain 1"/>
    <property type="match status" value="1"/>
</dbReference>
<dbReference type="PROSITE" id="PS50011">
    <property type="entry name" value="PROTEIN_KINASE_DOM"/>
    <property type="match status" value="1"/>
</dbReference>
<dbReference type="SUPFAM" id="SSF56112">
    <property type="entry name" value="Protein kinase-like (PK-like)"/>
    <property type="match status" value="1"/>
</dbReference>
<gene>
    <name evidence="2" type="ORF">DFP72DRAFT_851364</name>
</gene>
<evidence type="ECO:0000313" key="2">
    <source>
        <dbReference type="EMBL" id="KAF6750837.1"/>
    </source>
</evidence>
<keyword evidence="3" id="KW-1185">Reference proteome</keyword>